<proteinExistence type="predicted"/>
<evidence type="ECO:0000313" key="3">
    <source>
        <dbReference type="EMBL" id="MBB6557498.1"/>
    </source>
</evidence>
<gene>
    <name evidence="3" type="ORF">HNP48_000162</name>
</gene>
<dbReference type="EMBL" id="JACHLK010000001">
    <property type="protein sequence ID" value="MBB6557498.1"/>
    <property type="molecule type" value="Genomic_DNA"/>
</dbReference>
<dbReference type="Proteomes" id="UP000575083">
    <property type="component" value="Unassembled WGS sequence"/>
</dbReference>
<feature type="domain" description="SMP-30/Gluconolactonase/LRE-like region" evidence="2">
    <location>
        <begin position="42"/>
        <end position="269"/>
    </location>
</feature>
<dbReference type="InterPro" id="IPR013658">
    <property type="entry name" value="SGL"/>
</dbReference>
<evidence type="ECO:0000256" key="1">
    <source>
        <dbReference type="ARBA" id="ARBA00022801"/>
    </source>
</evidence>
<dbReference type="AlphaFoldDB" id="A0A7X0P8X5"/>
<keyword evidence="1 3" id="KW-0378">Hydrolase</keyword>
<dbReference type="InterPro" id="IPR011042">
    <property type="entry name" value="6-blade_b-propeller_TolB-like"/>
</dbReference>
<dbReference type="Pfam" id="PF08450">
    <property type="entry name" value="SGL"/>
    <property type="match status" value="1"/>
</dbReference>
<dbReference type="Gene3D" id="2.120.10.30">
    <property type="entry name" value="TolB, C-terminal domain"/>
    <property type="match status" value="1"/>
</dbReference>
<accession>A0A7X0P8X5</accession>
<dbReference type="InterPro" id="IPR051262">
    <property type="entry name" value="SMP-30/CGR1_Lactonase"/>
</dbReference>
<keyword evidence="4" id="KW-1185">Reference proteome</keyword>
<sequence length="320" mass="34269">MNTLGHTSATRGLAPIPPSERDIASVVAAPFYKVADEALPLEGPAFDREGNLLFVDIYGSRVLRLSPSQQLTTVYTEAGQNFSGIAVHRDGRIFVAAVGPKNCLGAFDAGTIFAIHPDGSRKQIIVPPTAGYVANDLVFDRQGGFYFTDFRGSSTHPLGGVYYMPAELNTIKPVLPSMCGANGVALSPDDKVLWATEFSACRLHRADLSAPATVPHTGTSIPYQFTGPGADSMRTDSEGNVYVAMNRQGRVLVFNPYGIPIGQILLPGREKNQFLRSTSLALMPGSRELFIVSRDEFGGGGAMIFKAGGFSEGFAMFSHQ</sequence>
<dbReference type="GO" id="GO:0016787">
    <property type="term" value="F:hydrolase activity"/>
    <property type="evidence" value="ECO:0007669"/>
    <property type="project" value="UniProtKB-KW"/>
</dbReference>
<reference evidence="3 4" key="1">
    <citation type="submission" date="2020-08" db="EMBL/GenBank/DDBJ databases">
        <title>Functional genomics of gut bacteria from endangered species of beetles.</title>
        <authorList>
            <person name="Carlos-Shanley C."/>
        </authorList>
    </citation>
    <scope>NUCLEOTIDE SEQUENCE [LARGE SCALE GENOMIC DNA]</scope>
    <source>
        <strain evidence="3 4">S00198</strain>
    </source>
</reference>
<dbReference type="PANTHER" id="PTHR47572:SF4">
    <property type="entry name" value="LACTONASE DRP35"/>
    <property type="match status" value="1"/>
</dbReference>
<dbReference type="SUPFAM" id="SSF63829">
    <property type="entry name" value="Calcium-dependent phosphotriesterase"/>
    <property type="match status" value="1"/>
</dbReference>
<organism evidence="3 4">
    <name type="scientific">Acidovorax soli</name>
    <dbReference type="NCBI Taxonomy" id="592050"/>
    <lineage>
        <taxon>Bacteria</taxon>
        <taxon>Pseudomonadati</taxon>
        <taxon>Pseudomonadota</taxon>
        <taxon>Betaproteobacteria</taxon>
        <taxon>Burkholderiales</taxon>
        <taxon>Comamonadaceae</taxon>
        <taxon>Acidovorax</taxon>
    </lineage>
</organism>
<dbReference type="PANTHER" id="PTHR47572">
    <property type="entry name" value="LIPOPROTEIN-RELATED"/>
    <property type="match status" value="1"/>
</dbReference>
<evidence type="ECO:0000259" key="2">
    <source>
        <dbReference type="Pfam" id="PF08450"/>
    </source>
</evidence>
<dbReference type="RefSeq" id="WP_184854954.1">
    <property type="nucleotide sequence ID" value="NZ_JACHLK010000001.1"/>
</dbReference>
<comment type="caution">
    <text evidence="3">The sequence shown here is derived from an EMBL/GenBank/DDBJ whole genome shotgun (WGS) entry which is preliminary data.</text>
</comment>
<evidence type="ECO:0000313" key="4">
    <source>
        <dbReference type="Proteomes" id="UP000575083"/>
    </source>
</evidence>
<protein>
    <submittedName>
        <fullName evidence="3">Lactonase</fullName>
        <ecNumber evidence="3">3.1.1.-</ecNumber>
    </submittedName>
</protein>
<name>A0A7X0P8X5_9BURK</name>
<dbReference type="EC" id="3.1.1.-" evidence="3"/>